<dbReference type="Gene3D" id="1.10.3210.30">
    <property type="match status" value="1"/>
</dbReference>
<dbReference type="AlphaFoldDB" id="A0A517NFE8"/>
<evidence type="ECO:0000313" key="12">
    <source>
        <dbReference type="EMBL" id="QDT05860.1"/>
    </source>
</evidence>
<dbReference type="SMART" id="SM00490">
    <property type="entry name" value="HELICc"/>
    <property type="match status" value="1"/>
</dbReference>
<dbReference type="GO" id="GO:0051607">
    <property type="term" value="P:defense response to virus"/>
    <property type="evidence" value="ECO:0007669"/>
    <property type="project" value="UniProtKB-KW"/>
</dbReference>
<evidence type="ECO:0000259" key="11">
    <source>
        <dbReference type="PROSITE" id="PS51643"/>
    </source>
</evidence>
<dbReference type="KEGG" id="rlc:K227x_42650"/>
<keyword evidence="3" id="KW-0479">Metal-binding</keyword>
<dbReference type="GO" id="GO:0005829">
    <property type="term" value="C:cytosol"/>
    <property type="evidence" value="ECO:0007669"/>
    <property type="project" value="TreeGrafter"/>
</dbReference>
<keyword evidence="8" id="KW-0051">Antiviral defense</keyword>
<evidence type="ECO:0000256" key="5">
    <source>
        <dbReference type="ARBA" id="ARBA00022801"/>
    </source>
</evidence>
<dbReference type="GO" id="GO:0046872">
    <property type="term" value="F:metal ion binding"/>
    <property type="evidence" value="ECO:0007669"/>
    <property type="project" value="UniProtKB-KW"/>
</dbReference>
<protein>
    <submittedName>
        <fullName evidence="12">CRISPR-associated endonuclease/helicase Cas3</fullName>
        <ecNumber evidence="12">3.1.-.-</ecNumber>
    </submittedName>
</protein>
<keyword evidence="5 12" id="KW-0378">Hydrolase</keyword>
<comment type="similarity">
    <text evidence="2">In the central section; belongs to the CRISPR-associated helicase Cas3 family.</text>
</comment>
<dbReference type="InterPro" id="IPR014001">
    <property type="entry name" value="Helicase_ATP-bd"/>
</dbReference>
<organism evidence="12 13">
    <name type="scientific">Rubripirellula lacrimiformis</name>
    <dbReference type="NCBI Taxonomy" id="1930273"/>
    <lineage>
        <taxon>Bacteria</taxon>
        <taxon>Pseudomonadati</taxon>
        <taxon>Planctomycetota</taxon>
        <taxon>Planctomycetia</taxon>
        <taxon>Pirellulales</taxon>
        <taxon>Pirellulaceae</taxon>
        <taxon>Rubripirellula</taxon>
    </lineage>
</organism>
<evidence type="ECO:0000256" key="1">
    <source>
        <dbReference type="ARBA" id="ARBA00006847"/>
    </source>
</evidence>
<dbReference type="PANTHER" id="PTHR47959:SF16">
    <property type="entry name" value="CRISPR-ASSOCIATED NUCLEASE_HELICASE CAS3-RELATED"/>
    <property type="match status" value="1"/>
</dbReference>
<keyword evidence="12" id="KW-0255">Endonuclease</keyword>
<dbReference type="InterPro" id="IPR027417">
    <property type="entry name" value="P-loop_NTPase"/>
</dbReference>
<dbReference type="PROSITE" id="PS51192">
    <property type="entry name" value="HELICASE_ATP_BIND_1"/>
    <property type="match status" value="1"/>
</dbReference>
<dbReference type="GO" id="GO:0004519">
    <property type="term" value="F:endonuclease activity"/>
    <property type="evidence" value="ECO:0007669"/>
    <property type="project" value="UniProtKB-KW"/>
</dbReference>
<dbReference type="GO" id="GO:0003676">
    <property type="term" value="F:nucleic acid binding"/>
    <property type="evidence" value="ECO:0007669"/>
    <property type="project" value="InterPro"/>
</dbReference>
<dbReference type="InterPro" id="IPR001650">
    <property type="entry name" value="Helicase_C-like"/>
</dbReference>
<dbReference type="InterPro" id="IPR006483">
    <property type="entry name" value="CRISPR-assoc_Cas3_HD"/>
</dbReference>
<feature type="domain" description="HD Cas3-type" evidence="11">
    <location>
        <begin position="593"/>
        <end position="870"/>
    </location>
</feature>
<sequence length="883" mass="98942">MQSWFNELTGHDSPRPWQLDLLQQNQCRSKLLRIPTGMGKTEGVLSAWLYHRIVRKDESWPRRLVWCLPMRVLVEQTVAVAEAIAKRVKNGPSVGVLMGGEDMEEWFLQPEQPWILIGTQDMLLSRALNRGYASGRARWPMEFGLLNQDSLWVMDEIQLMDVGLATSAQLQSYRDQDAGKSLRPCYTWWMSATLQPDWLHSVDSASSFDQWATTPCVVPPEDRHGGLWETSKSISTDAIASTDSRVFAERVLVEHEQTEPSEFGRVTLVVCNTVDRACDTFDALKKESPETEVHLVHGRFRPWERKPWRDKFLSRSACTPDADRIIVATQVVEAGVDISSGCLVTELAPWPNLVQRFGRCARYGDAGRVIVIDRGQDEKSSPPYSADSLTSAWAAVQSLSDVGIKRLEEYEEQLEDDARALLYPYEPAHLLMRNEFDELFDTTPDLTGADLDISRFIRSGEERDVKVFWIQIAKAKTPDQKRQPQRAELCSVPFMKSRDWLCGKETQTNRKPGLRGGMLAWVWDWLDGEWVVARRESLLPGRIVCVAASAGGYTTVQGFTPNASDAVPVVEHNGTELDAVDEADNEHDGEALSFSEWKTIACHSDEVIEAVARMAEQLQFPPNLTRILKLAARWHDVGKSHPAFQGAIVDATDESRPVRCDLAKGPPSAWVQPPGTYRMTDDGNRREYRRSFRHELASAMALFTVAKIYQPDHPGLLGPWREIFKEMGQSLECLPTRENPPDEIQAVLDCTSEEFDLLVYLVASHHGKVRVSLHASPADQDFHARANDDRGLPIRGVRNGDILPSITISVGGQQLPELPLSLAPAAMGLSHETGASWRERCQSLLTTHGPARLAMLEAILRAADVEASRLNAEDAAIMDEVTV</sequence>
<evidence type="ECO:0000256" key="3">
    <source>
        <dbReference type="ARBA" id="ARBA00022723"/>
    </source>
</evidence>
<dbReference type="SUPFAM" id="SSF52540">
    <property type="entry name" value="P-loop containing nucleoside triphosphate hydrolases"/>
    <property type="match status" value="1"/>
</dbReference>
<dbReference type="PANTHER" id="PTHR47959">
    <property type="entry name" value="ATP-DEPENDENT RNA HELICASE RHLE-RELATED"/>
    <property type="match status" value="1"/>
</dbReference>
<dbReference type="GO" id="GO:0003724">
    <property type="term" value="F:RNA helicase activity"/>
    <property type="evidence" value="ECO:0007669"/>
    <property type="project" value="TreeGrafter"/>
</dbReference>
<keyword evidence="13" id="KW-1185">Reference proteome</keyword>
<dbReference type="EC" id="3.1.-.-" evidence="12"/>
<dbReference type="Pfam" id="PF22590">
    <property type="entry name" value="Cas3-like_C_2"/>
    <property type="match status" value="1"/>
</dbReference>
<comment type="similarity">
    <text evidence="1">In the N-terminal section; belongs to the CRISPR-associated nuclease Cas3-HD family.</text>
</comment>
<evidence type="ECO:0000256" key="2">
    <source>
        <dbReference type="ARBA" id="ARBA00009046"/>
    </source>
</evidence>
<evidence type="ECO:0000256" key="6">
    <source>
        <dbReference type="ARBA" id="ARBA00022806"/>
    </source>
</evidence>
<comment type="similarity">
    <text evidence="9">Belongs to the DEAD box helicase family.</text>
</comment>
<evidence type="ECO:0000256" key="4">
    <source>
        <dbReference type="ARBA" id="ARBA00022741"/>
    </source>
</evidence>
<dbReference type="GO" id="GO:0005524">
    <property type="term" value="F:ATP binding"/>
    <property type="evidence" value="ECO:0007669"/>
    <property type="project" value="UniProtKB-KW"/>
</dbReference>
<evidence type="ECO:0000259" key="10">
    <source>
        <dbReference type="PROSITE" id="PS51192"/>
    </source>
</evidence>
<dbReference type="InterPro" id="IPR038257">
    <property type="entry name" value="CRISPR-assoc_Cas3_HD_sf"/>
</dbReference>
<feature type="domain" description="Helicase ATP-binding" evidence="10">
    <location>
        <begin position="21"/>
        <end position="188"/>
    </location>
</feature>
<gene>
    <name evidence="12" type="primary">ygcB</name>
    <name evidence="12" type="ORF">K227x_42650</name>
</gene>
<evidence type="ECO:0000256" key="9">
    <source>
        <dbReference type="ARBA" id="ARBA00038437"/>
    </source>
</evidence>
<accession>A0A517NFE8</accession>
<evidence type="ECO:0000313" key="13">
    <source>
        <dbReference type="Proteomes" id="UP000318538"/>
    </source>
</evidence>
<dbReference type="Gene3D" id="3.40.50.300">
    <property type="entry name" value="P-loop containing nucleotide triphosphate hydrolases"/>
    <property type="match status" value="2"/>
</dbReference>
<dbReference type="EMBL" id="CP036525">
    <property type="protein sequence ID" value="QDT05860.1"/>
    <property type="molecule type" value="Genomic_DNA"/>
</dbReference>
<evidence type="ECO:0000256" key="7">
    <source>
        <dbReference type="ARBA" id="ARBA00022840"/>
    </source>
</evidence>
<keyword evidence="4" id="KW-0547">Nucleotide-binding</keyword>
<dbReference type="InterPro" id="IPR054712">
    <property type="entry name" value="Cas3-like_dom"/>
</dbReference>
<dbReference type="InterPro" id="IPR011545">
    <property type="entry name" value="DEAD/DEAH_box_helicase_dom"/>
</dbReference>
<dbReference type="Pfam" id="PF18019">
    <property type="entry name" value="Cas3_HD"/>
    <property type="match status" value="1"/>
</dbReference>
<dbReference type="InterPro" id="IPR050079">
    <property type="entry name" value="DEAD_box_RNA_helicase"/>
</dbReference>
<keyword evidence="6 12" id="KW-0347">Helicase</keyword>
<evidence type="ECO:0000256" key="8">
    <source>
        <dbReference type="ARBA" id="ARBA00023118"/>
    </source>
</evidence>
<name>A0A517NFE8_9BACT</name>
<proteinExistence type="inferred from homology"/>
<reference evidence="12 13" key="1">
    <citation type="submission" date="2019-02" db="EMBL/GenBank/DDBJ databases">
        <title>Deep-cultivation of Planctomycetes and their phenomic and genomic characterization uncovers novel biology.</title>
        <authorList>
            <person name="Wiegand S."/>
            <person name="Jogler M."/>
            <person name="Boedeker C."/>
            <person name="Pinto D."/>
            <person name="Vollmers J."/>
            <person name="Rivas-Marin E."/>
            <person name="Kohn T."/>
            <person name="Peeters S.H."/>
            <person name="Heuer A."/>
            <person name="Rast P."/>
            <person name="Oberbeckmann S."/>
            <person name="Bunk B."/>
            <person name="Jeske O."/>
            <person name="Meyerdierks A."/>
            <person name="Storesund J.E."/>
            <person name="Kallscheuer N."/>
            <person name="Luecker S."/>
            <person name="Lage O.M."/>
            <person name="Pohl T."/>
            <person name="Merkel B.J."/>
            <person name="Hornburger P."/>
            <person name="Mueller R.-W."/>
            <person name="Bruemmer F."/>
            <person name="Labrenz M."/>
            <person name="Spormann A.M."/>
            <person name="Op den Camp H."/>
            <person name="Overmann J."/>
            <person name="Amann R."/>
            <person name="Jetten M.S.M."/>
            <person name="Mascher T."/>
            <person name="Medema M.H."/>
            <person name="Devos D.P."/>
            <person name="Kaster A.-K."/>
            <person name="Ovreas L."/>
            <person name="Rohde M."/>
            <person name="Galperin M.Y."/>
            <person name="Jogler C."/>
        </authorList>
    </citation>
    <scope>NUCLEOTIDE SEQUENCE [LARGE SCALE GENOMIC DNA]</scope>
    <source>
        <strain evidence="12 13">K22_7</strain>
    </source>
</reference>
<dbReference type="GO" id="GO:0016787">
    <property type="term" value="F:hydrolase activity"/>
    <property type="evidence" value="ECO:0007669"/>
    <property type="project" value="UniProtKB-KW"/>
</dbReference>
<dbReference type="PROSITE" id="PS51643">
    <property type="entry name" value="HD_CAS3"/>
    <property type="match status" value="1"/>
</dbReference>
<keyword evidence="12" id="KW-0540">Nuclease</keyword>
<keyword evidence="7" id="KW-0067">ATP-binding</keyword>
<dbReference type="Proteomes" id="UP000318538">
    <property type="component" value="Chromosome"/>
</dbReference>
<dbReference type="Pfam" id="PF00270">
    <property type="entry name" value="DEAD"/>
    <property type="match status" value="1"/>
</dbReference>